<feature type="region of interest" description="Disordered" evidence="12">
    <location>
        <begin position="64"/>
        <end position="87"/>
    </location>
</feature>
<keyword evidence="5 13" id="KW-0732">Signal</keyword>
<evidence type="ECO:0000259" key="15">
    <source>
        <dbReference type="Pfam" id="PF07715"/>
    </source>
</evidence>
<dbReference type="AlphaFoldDB" id="A0A1Z4N853"/>
<dbReference type="InterPro" id="IPR036942">
    <property type="entry name" value="Beta-barrel_TonB_sf"/>
</dbReference>
<dbReference type="InterPro" id="IPR000531">
    <property type="entry name" value="Beta-barrel_TonB"/>
</dbReference>
<evidence type="ECO:0000256" key="6">
    <source>
        <dbReference type="ARBA" id="ARBA00023077"/>
    </source>
</evidence>
<keyword evidence="3 10" id="KW-1134">Transmembrane beta strand</keyword>
<dbReference type="SUPFAM" id="SSF56935">
    <property type="entry name" value="Porins"/>
    <property type="match status" value="1"/>
</dbReference>
<keyword evidence="6 11" id="KW-0798">TonB box</keyword>
<dbReference type="Proteomes" id="UP000218785">
    <property type="component" value="Chromosome"/>
</dbReference>
<dbReference type="PANTHER" id="PTHR30069">
    <property type="entry name" value="TONB-DEPENDENT OUTER MEMBRANE RECEPTOR"/>
    <property type="match status" value="1"/>
</dbReference>
<organism evidence="16 17">
    <name type="scientific">Tolypothrix tenuis PCC 7101</name>
    <dbReference type="NCBI Taxonomy" id="231146"/>
    <lineage>
        <taxon>Bacteria</taxon>
        <taxon>Bacillati</taxon>
        <taxon>Cyanobacteriota</taxon>
        <taxon>Cyanophyceae</taxon>
        <taxon>Nostocales</taxon>
        <taxon>Tolypothrichaceae</taxon>
        <taxon>Tolypothrix</taxon>
    </lineage>
</organism>
<evidence type="ECO:0000256" key="12">
    <source>
        <dbReference type="SAM" id="MobiDB-lite"/>
    </source>
</evidence>
<keyword evidence="4 10" id="KW-0812">Transmembrane</keyword>
<gene>
    <name evidence="16" type="ORF">NIES37_59050</name>
</gene>
<dbReference type="GO" id="GO:0044718">
    <property type="term" value="P:siderophore transmembrane transport"/>
    <property type="evidence" value="ECO:0007669"/>
    <property type="project" value="TreeGrafter"/>
</dbReference>
<comment type="similarity">
    <text evidence="10 11">Belongs to the TonB-dependent receptor family.</text>
</comment>
<sequence length="705" mass="77766">MNKCLLLLPVIVQTVLLDAAGFASEAEIKQENAEKLPAVITQIIDISEIELPSTNAELLTQAPATDTENSETQPADNPTTNSNSNDEADINIEVIGAEDTLPQSTPTYVIEQEEIKKQGANSLADVLKRMPGFAINDAGHGADIHTGTYYRGASINQSVFLINGRAINTNINTYHGGTDLNSIPVEAIERVELYSGAASALYGSSAFGGVVNIITKEGYSQPKLTSSVEFGSLSQNNQQFTYAGSTGAVKYNFSFERYFTDNRYRIPVGAANRDSQGFFFNADTATSTYFGSVGVDLDKKNSLNFDITKLSSRRGLTYFGFPLQRDRLDHDGFNAGLSWKTRLGNGENSILTTTFGYNQDYFSTYGPTVFQGREFYRTGVLDTQQFTARLDHQWRMTPNNQLRWGLDLKNTDLTGDVLSSSPNRIATNETEDRSVFTTALFAVNTLNISDNFLIDLGLRQNFDSQFGDYLNPSVGLRYAVAPSIAVRGSWTGGQRNPGLDQLYVYDTVHGWEPNPDLKPETGSSWTAGVDINFSENLTGQFTYFGSSLDNRLGVIAGKWQNIGLVDTNGLEAALQLKFARNWSTFVNYTYTDAQIKTGDERGLQLGLIPYSVLQTGIGYQNSGWQANLYVTYNSGARRSLFNRTGDRPTDFAPSFLNLDLSGRIPLTRSLGLIVYLENLLGEQYERVNRIYSPGFTFRLGLSSEL</sequence>
<dbReference type="PROSITE" id="PS52016">
    <property type="entry name" value="TONB_DEPENDENT_REC_3"/>
    <property type="match status" value="1"/>
</dbReference>
<evidence type="ECO:0000256" key="8">
    <source>
        <dbReference type="ARBA" id="ARBA00023170"/>
    </source>
</evidence>
<accession>A0A1Z4N853</accession>
<evidence type="ECO:0000256" key="4">
    <source>
        <dbReference type="ARBA" id="ARBA00022692"/>
    </source>
</evidence>
<evidence type="ECO:0000256" key="1">
    <source>
        <dbReference type="ARBA" id="ARBA00004571"/>
    </source>
</evidence>
<keyword evidence="7 10" id="KW-0472">Membrane</keyword>
<evidence type="ECO:0000313" key="17">
    <source>
        <dbReference type="Proteomes" id="UP000218785"/>
    </source>
</evidence>
<keyword evidence="17" id="KW-1185">Reference proteome</keyword>
<evidence type="ECO:0000256" key="10">
    <source>
        <dbReference type="PROSITE-ProRule" id="PRU01360"/>
    </source>
</evidence>
<dbReference type="GO" id="GO:0015344">
    <property type="term" value="F:siderophore uptake transmembrane transporter activity"/>
    <property type="evidence" value="ECO:0007669"/>
    <property type="project" value="TreeGrafter"/>
</dbReference>
<dbReference type="GO" id="GO:0009279">
    <property type="term" value="C:cell outer membrane"/>
    <property type="evidence" value="ECO:0007669"/>
    <property type="project" value="UniProtKB-SubCell"/>
</dbReference>
<evidence type="ECO:0000256" key="13">
    <source>
        <dbReference type="SAM" id="SignalP"/>
    </source>
</evidence>
<dbReference type="EMBL" id="AP018248">
    <property type="protein sequence ID" value="BAZ01898.1"/>
    <property type="molecule type" value="Genomic_DNA"/>
</dbReference>
<evidence type="ECO:0000256" key="5">
    <source>
        <dbReference type="ARBA" id="ARBA00022729"/>
    </source>
</evidence>
<keyword evidence="9 10" id="KW-0998">Cell outer membrane</keyword>
<dbReference type="Gene3D" id="2.40.170.20">
    <property type="entry name" value="TonB-dependent receptor, beta-barrel domain"/>
    <property type="match status" value="1"/>
</dbReference>
<evidence type="ECO:0000256" key="2">
    <source>
        <dbReference type="ARBA" id="ARBA00022448"/>
    </source>
</evidence>
<dbReference type="PANTHER" id="PTHR30069:SF29">
    <property type="entry name" value="HEMOGLOBIN AND HEMOGLOBIN-HAPTOGLOBIN-BINDING PROTEIN 1-RELATED"/>
    <property type="match status" value="1"/>
</dbReference>
<comment type="subcellular location">
    <subcellularLocation>
        <location evidence="1 10">Cell outer membrane</location>
        <topology evidence="1 10">Multi-pass membrane protein</topology>
    </subcellularLocation>
</comment>
<feature type="compositionally biased region" description="Polar residues" evidence="12">
    <location>
        <begin position="64"/>
        <end position="85"/>
    </location>
</feature>
<dbReference type="RefSeq" id="WP_096581752.1">
    <property type="nucleotide sequence ID" value="NZ_CAWNJS010000001.1"/>
</dbReference>
<evidence type="ECO:0000256" key="7">
    <source>
        <dbReference type="ARBA" id="ARBA00023136"/>
    </source>
</evidence>
<dbReference type="Gene3D" id="2.170.130.10">
    <property type="entry name" value="TonB-dependent receptor, plug domain"/>
    <property type="match status" value="1"/>
</dbReference>
<dbReference type="CDD" id="cd01347">
    <property type="entry name" value="ligand_gated_channel"/>
    <property type="match status" value="1"/>
</dbReference>
<feature type="signal peptide" evidence="13">
    <location>
        <begin position="1"/>
        <end position="19"/>
    </location>
</feature>
<dbReference type="Pfam" id="PF00593">
    <property type="entry name" value="TonB_dep_Rec_b-barrel"/>
    <property type="match status" value="1"/>
</dbReference>
<feature type="chain" id="PRO_5012147952" evidence="13">
    <location>
        <begin position="20"/>
        <end position="705"/>
    </location>
</feature>
<proteinExistence type="inferred from homology"/>
<evidence type="ECO:0000256" key="11">
    <source>
        <dbReference type="RuleBase" id="RU003357"/>
    </source>
</evidence>
<dbReference type="Pfam" id="PF07715">
    <property type="entry name" value="Plug"/>
    <property type="match status" value="1"/>
</dbReference>
<dbReference type="InterPro" id="IPR012910">
    <property type="entry name" value="Plug_dom"/>
</dbReference>
<evidence type="ECO:0000256" key="3">
    <source>
        <dbReference type="ARBA" id="ARBA00022452"/>
    </source>
</evidence>
<dbReference type="InterPro" id="IPR037066">
    <property type="entry name" value="Plug_dom_sf"/>
</dbReference>
<keyword evidence="8 16" id="KW-0675">Receptor</keyword>
<feature type="domain" description="TonB-dependent receptor-like beta-barrel" evidence="14">
    <location>
        <begin position="277"/>
        <end position="679"/>
    </location>
</feature>
<evidence type="ECO:0000259" key="14">
    <source>
        <dbReference type="Pfam" id="PF00593"/>
    </source>
</evidence>
<reference evidence="16 17" key="1">
    <citation type="submission" date="2017-06" db="EMBL/GenBank/DDBJ databases">
        <title>Genome sequencing of cyanobaciteial culture collection at National Institute for Environmental Studies (NIES).</title>
        <authorList>
            <person name="Hirose Y."/>
            <person name="Shimura Y."/>
            <person name="Fujisawa T."/>
            <person name="Nakamura Y."/>
            <person name="Kawachi M."/>
        </authorList>
    </citation>
    <scope>NUCLEOTIDE SEQUENCE [LARGE SCALE GENOMIC DNA]</scope>
    <source>
        <strain evidence="16 17">NIES-37</strain>
    </source>
</reference>
<name>A0A1Z4N853_9CYAN</name>
<dbReference type="InterPro" id="IPR039426">
    <property type="entry name" value="TonB-dep_rcpt-like"/>
</dbReference>
<evidence type="ECO:0000313" key="16">
    <source>
        <dbReference type="EMBL" id="BAZ01898.1"/>
    </source>
</evidence>
<evidence type="ECO:0000256" key="9">
    <source>
        <dbReference type="ARBA" id="ARBA00023237"/>
    </source>
</evidence>
<keyword evidence="2 10" id="KW-0813">Transport</keyword>
<feature type="domain" description="TonB-dependent receptor plug" evidence="15">
    <location>
        <begin position="105"/>
        <end position="210"/>
    </location>
</feature>
<protein>
    <submittedName>
        <fullName evidence="16">TonB-dependent receptor, plug</fullName>
    </submittedName>
</protein>
<dbReference type="KEGG" id="ttq:NIES37_59050"/>